<sequence length="837" mass="94684">MSITDTSLFSVKKACICICAHSVSSLQMQQVAPLGHVSIPDNTSKKTFTPSWGSAEGLHTTHSSTMTHARTNKWKRNCFRTLADWCSIQCLLSLAMPFFVFLCGMLVYLVVIVRLRDPVNSLVTESLHYLHQSWHDQIEEFASSKMVVFQTISHITEGITHGRNRRFGESDCRNMGFLWMKFIQSHDDIFSMLFARNQSDPFVCALKRDTDGFYLYMSNFTTPEYKVNRLFPNYELGPDRREPIVFSPYHSNWFETIDTFPAGDIGFIPAFKLQNESLVDPSVLVYAYTGRVLSEGASVGVLQGAFRLDDMYQALLTSDSGARRFFLSPDGNLVWASHVSAKVDGIRVVLKWNDFRIDSITQQAIASLFRKYKTKNLGKVFESVGDTMRLITFKASDGHKYIVSALKIPNPFHDFNLPTIIIGSIVPQSMLLGLTHLVPHFSGIATLIFLIVSIVLAVTFAFCISCTLQKVAQQMFQLSLLHFPKKPSFFISNEWLSKVQPREVQHMLSTLSNMSRALQRLKLYLPVHMVRLMVTQSQLRPLMNRLFVTVAFSDIVGFSTFANQLTAEKLAQIMSEFYVITTECVQDQGGWVIELLGDALFVSYGQEQDTEVGSVSHTCAAVIACLQMNQRLTSHHAGWEAQGLPKIQMRHGIATGEAWCGCIGNSWRMQYSVLGRTVQQARFLEGFAKDVCVPTNSVLIDAQAMGNLPQHHGFLTRWIGPKTCLPPLTQVYQILGEERLFRTPKNLVALSACRKISTECDTLKRMWDAQQYEEMIEYGTPIFEAWSQSELSHLAFHKGLAFCLDQAQQMVGMRRQNESLRIRNLLRSDPTVDTSMH</sequence>
<dbReference type="InterPro" id="IPR001054">
    <property type="entry name" value="A/G_cyclase"/>
</dbReference>
<dbReference type="AlphaFoldDB" id="A0A7S1KTW3"/>
<dbReference type="GO" id="GO:0006171">
    <property type="term" value="P:cAMP biosynthetic process"/>
    <property type="evidence" value="ECO:0007669"/>
    <property type="project" value="TreeGrafter"/>
</dbReference>
<name>A0A7S1KTW3_9EUKA</name>
<keyword evidence="1" id="KW-0472">Membrane</keyword>
<proteinExistence type="predicted"/>
<dbReference type="PANTHER" id="PTHR43081:SF1">
    <property type="entry name" value="ADENYLATE CYCLASE, TERMINAL-DIFFERENTIATION SPECIFIC"/>
    <property type="match status" value="1"/>
</dbReference>
<feature type="domain" description="Guanylate cyclase" evidence="2">
    <location>
        <begin position="549"/>
        <end position="685"/>
    </location>
</feature>
<dbReference type="Gene3D" id="3.30.70.1230">
    <property type="entry name" value="Nucleotide cyclase"/>
    <property type="match status" value="1"/>
</dbReference>
<evidence type="ECO:0000256" key="1">
    <source>
        <dbReference type="SAM" id="Phobius"/>
    </source>
</evidence>
<dbReference type="SUPFAM" id="SSF55073">
    <property type="entry name" value="Nucleotide cyclase"/>
    <property type="match status" value="1"/>
</dbReference>
<evidence type="ECO:0000313" key="3">
    <source>
        <dbReference type="EMBL" id="CAD9084710.1"/>
    </source>
</evidence>
<dbReference type="EMBL" id="HBGD01009694">
    <property type="protein sequence ID" value="CAD9084710.1"/>
    <property type="molecule type" value="Transcribed_RNA"/>
</dbReference>
<dbReference type="CDD" id="cd07302">
    <property type="entry name" value="CHD"/>
    <property type="match status" value="1"/>
</dbReference>
<organism evidence="3">
    <name type="scientific">Percolomonas cosmopolitus</name>
    <dbReference type="NCBI Taxonomy" id="63605"/>
    <lineage>
        <taxon>Eukaryota</taxon>
        <taxon>Discoba</taxon>
        <taxon>Heterolobosea</taxon>
        <taxon>Tetramitia</taxon>
        <taxon>Eutetramitia</taxon>
        <taxon>Percolomonadidae</taxon>
        <taxon>Percolomonas</taxon>
    </lineage>
</organism>
<dbReference type="InterPro" id="IPR050697">
    <property type="entry name" value="Adenylyl/Guanylyl_Cyclase_3/4"/>
</dbReference>
<protein>
    <recommendedName>
        <fullName evidence="2">Guanylate cyclase domain-containing protein</fullName>
    </recommendedName>
</protein>
<evidence type="ECO:0000259" key="2">
    <source>
        <dbReference type="PROSITE" id="PS50125"/>
    </source>
</evidence>
<reference evidence="3" key="1">
    <citation type="submission" date="2021-01" db="EMBL/GenBank/DDBJ databases">
        <authorList>
            <person name="Corre E."/>
            <person name="Pelletier E."/>
            <person name="Niang G."/>
            <person name="Scheremetjew M."/>
            <person name="Finn R."/>
            <person name="Kale V."/>
            <person name="Holt S."/>
            <person name="Cochrane G."/>
            <person name="Meng A."/>
            <person name="Brown T."/>
            <person name="Cohen L."/>
        </authorList>
    </citation>
    <scope>NUCLEOTIDE SEQUENCE</scope>
    <source>
        <strain evidence="3">WS</strain>
    </source>
</reference>
<keyword evidence="1" id="KW-0812">Transmembrane</keyword>
<feature type="transmembrane region" description="Helical" evidence="1">
    <location>
        <begin position="444"/>
        <end position="468"/>
    </location>
</feature>
<dbReference type="GO" id="GO:0035556">
    <property type="term" value="P:intracellular signal transduction"/>
    <property type="evidence" value="ECO:0007669"/>
    <property type="project" value="InterPro"/>
</dbReference>
<accession>A0A7S1KTW3</accession>
<gene>
    <name evidence="3" type="ORF">PCOS0759_LOCUS7964</name>
</gene>
<dbReference type="PANTHER" id="PTHR43081">
    <property type="entry name" value="ADENYLATE CYCLASE, TERMINAL-DIFFERENTIATION SPECIFIC-RELATED"/>
    <property type="match status" value="1"/>
</dbReference>
<keyword evidence="1" id="KW-1133">Transmembrane helix</keyword>
<dbReference type="InterPro" id="IPR029787">
    <property type="entry name" value="Nucleotide_cyclase"/>
</dbReference>
<dbReference type="PROSITE" id="PS50125">
    <property type="entry name" value="GUANYLATE_CYCLASE_2"/>
    <property type="match status" value="1"/>
</dbReference>
<dbReference type="SMART" id="SM00044">
    <property type="entry name" value="CYCc"/>
    <property type="match status" value="1"/>
</dbReference>
<dbReference type="Pfam" id="PF00211">
    <property type="entry name" value="Guanylate_cyc"/>
    <property type="match status" value="1"/>
</dbReference>
<feature type="transmembrane region" description="Helical" evidence="1">
    <location>
        <begin position="91"/>
        <end position="113"/>
    </location>
</feature>